<dbReference type="SUPFAM" id="SSF56235">
    <property type="entry name" value="N-terminal nucleophile aminohydrolases (Ntn hydrolases)"/>
    <property type="match status" value="1"/>
</dbReference>
<evidence type="ECO:0000313" key="6">
    <source>
        <dbReference type="RefSeq" id="XP_030983249.1"/>
    </source>
</evidence>
<name>A0A6P8B8C3_PYRGI</name>
<evidence type="ECO:0000256" key="1">
    <source>
        <dbReference type="ARBA" id="ARBA00022605"/>
    </source>
</evidence>
<dbReference type="Gene3D" id="3.60.20.10">
    <property type="entry name" value="Glutamine Phosphoribosylpyrophosphate, subunit 1, domain 1"/>
    <property type="match status" value="1"/>
</dbReference>
<dbReference type="RefSeq" id="XP_030983249.1">
    <property type="nucleotide sequence ID" value="XM_031126526.1"/>
</dbReference>
<dbReference type="PROSITE" id="PS51278">
    <property type="entry name" value="GATASE_TYPE_2"/>
    <property type="match status" value="1"/>
</dbReference>
<dbReference type="InterPro" id="IPR001962">
    <property type="entry name" value="Asn_synthase"/>
</dbReference>
<dbReference type="GeneID" id="41961435"/>
<keyword evidence="3" id="KW-0315">Glutamine amidotransferase</keyword>
<evidence type="ECO:0000256" key="3">
    <source>
        <dbReference type="ARBA" id="ARBA00022962"/>
    </source>
</evidence>
<dbReference type="CDD" id="cd03766">
    <property type="entry name" value="Gn_AT_II_novel"/>
    <property type="match status" value="1"/>
</dbReference>
<feature type="domain" description="Glutamine amidotransferase type-2" evidence="4">
    <location>
        <begin position="2"/>
        <end position="198"/>
    </location>
</feature>
<reference evidence="6" key="3">
    <citation type="submission" date="2025-08" db="UniProtKB">
        <authorList>
            <consortium name="RefSeq"/>
        </authorList>
    </citation>
    <scope>IDENTIFICATION</scope>
    <source>
        <strain evidence="6">NI907</strain>
    </source>
</reference>
<dbReference type="Pfam" id="PF00733">
    <property type="entry name" value="Asn_synthase"/>
    <property type="match status" value="1"/>
</dbReference>
<dbReference type="InterPro" id="IPR051857">
    <property type="entry name" value="Asn_synthetase_domain"/>
</dbReference>
<evidence type="ECO:0000259" key="4">
    <source>
        <dbReference type="PROSITE" id="PS51278"/>
    </source>
</evidence>
<keyword evidence="1" id="KW-0028">Amino-acid biosynthesis</keyword>
<dbReference type="KEGG" id="pgri:PgNI_06503"/>
<dbReference type="GO" id="GO:0004066">
    <property type="term" value="F:asparagine synthase (glutamine-hydrolyzing) activity"/>
    <property type="evidence" value="ECO:0007669"/>
    <property type="project" value="InterPro"/>
</dbReference>
<dbReference type="SUPFAM" id="SSF52402">
    <property type="entry name" value="Adenine nucleotide alpha hydrolases-like"/>
    <property type="match status" value="1"/>
</dbReference>
<protein>
    <recommendedName>
        <fullName evidence="4">Glutamine amidotransferase type-2 domain-containing protein</fullName>
    </recommendedName>
</protein>
<proteinExistence type="predicted"/>
<dbReference type="InterPro" id="IPR029055">
    <property type="entry name" value="Ntn_hydrolases_N"/>
</dbReference>
<sequence length="571" mass="62997">MCGIHLCIRLDSSDLSGSRPLDPAVERRLCSRGPDHLGRVEARLESWQLSFTSTVLALRGDSITTQPFQDAASGSVLCWNGEAWRVCDRVVEGNDGAQVFELLTGTSDAGASEDKTEEGILDVLRSIEGPFSFVFLHSPTKKIYYGRDRLGRRSLVASSDDGFKLCSIAESSVSSWQEVEADGIYCLDLGKCSPELSFPEPMVHGWTADQGQDIISGIGCFNTELPKDSQANSPPEMDAVQPLHEHIAESLRLRILNVPIPPRVDSATVPDTRIAVLFSGGLDCTVIARLCHELLPANQGIDLLNVAFENPRLAAAQRKVDRSAEDLLEELYEACPDRVTGRKSFAELLQVCPGRAWRFIAINVPYTATKSHRAEVISLIHPHNTEMDLSIAYALYFAARGQGVCYSDNSMTDMTGNATQRPDCFTPARILLSGLGADELFGGYTRHATAFSRMGYAGLVEELKLDVARLGKRNLGRDDRVMSSWGKEVRFPFLDERLVKWAIDLPVQQKCDFGFDQVDENSIEPGKRVLRLLSEKLGLRNVAREKKRAIQFGSRTAKMENGKVKGTTLIT</sequence>
<dbReference type="GO" id="GO:0006529">
    <property type="term" value="P:asparagine biosynthetic process"/>
    <property type="evidence" value="ECO:0007669"/>
    <property type="project" value="UniProtKB-KW"/>
</dbReference>
<dbReference type="InterPro" id="IPR017932">
    <property type="entry name" value="GATase_2_dom"/>
</dbReference>
<gene>
    <name evidence="6" type="ORF">PgNI_06503</name>
</gene>
<evidence type="ECO:0000313" key="5">
    <source>
        <dbReference type="Proteomes" id="UP000515153"/>
    </source>
</evidence>
<reference evidence="5 6" key="1">
    <citation type="journal article" date="2019" name="Mol. Biol. Evol.">
        <title>Blast fungal genomes show frequent chromosomal changes, gene gains and losses, and effector gene turnover.</title>
        <authorList>
            <person name="Gomez Luciano L.B."/>
            <person name="Jason Tsai I."/>
            <person name="Chuma I."/>
            <person name="Tosa Y."/>
            <person name="Chen Y.H."/>
            <person name="Li J.Y."/>
            <person name="Li M.Y."/>
            <person name="Jade Lu M.Y."/>
            <person name="Nakayashiki H."/>
            <person name="Li W.H."/>
        </authorList>
    </citation>
    <scope>NUCLEOTIDE SEQUENCE [LARGE SCALE GENOMIC DNA]</scope>
    <source>
        <strain evidence="5 6">NI907</strain>
    </source>
</reference>
<dbReference type="CDD" id="cd01991">
    <property type="entry name" value="Asn_synthase_B_C"/>
    <property type="match status" value="1"/>
</dbReference>
<dbReference type="AlphaFoldDB" id="A0A6P8B8C3"/>
<evidence type="ECO:0000256" key="2">
    <source>
        <dbReference type="ARBA" id="ARBA00022888"/>
    </source>
</evidence>
<dbReference type="Proteomes" id="UP000515153">
    <property type="component" value="Chromosome I"/>
</dbReference>
<keyword evidence="5" id="KW-1185">Reference proteome</keyword>
<organism evidence="5 6">
    <name type="scientific">Pyricularia grisea</name>
    <name type="common">Crabgrass-specific blast fungus</name>
    <name type="synonym">Magnaporthe grisea</name>
    <dbReference type="NCBI Taxonomy" id="148305"/>
    <lineage>
        <taxon>Eukaryota</taxon>
        <taxon>Fungi</taxon>
        <taxon>Dikarya</taxon>
        <taxon>Ascomycota</taxon>
        <taxon>Pezizomycotina</taxon>
        <taxon>Sordariomycetes</taxon>
        <taxon>Sordariomycetidae</taxon>
        <taxon>Magnaporthales</taxon>
        <taxon>Pyriculariaceae</taxon>
        <taxon>Pyricularia</taxon>
    </lineage>
</organism>
<dbReference type="InterPro" id="IPR014729">
    <property type="entry name" value="Rossmann-like_a/b/a_fold"/>
</dbReference>
<keyword evidence="2" id="KW-0061">Asparagine biosynthesis</keyword>
<dbReference type="PANTHER" id="PTHR45937">
    <property type="entry name" value="ASPARAGINE SYNTHETASE DOMAIN-CONTAINING PROTEIN 1"/>
    <property type="match status" value="1"/>
</dbReference>
<accession>A0A6P8B8C3</accession>
<reference evidence="6" key="2">
    <citation type="submission" date="2019-10" db="EMBL/GenBank/DDBJ databases">
        <authorList>
            <consortium name="NCBI Genome Project"/>
        </authorList>
    </citation>
    <scope>NUCLEOTIDE SEQUENCE</scope>
    <source>
        <strain evidence="6">NI907</strain>
    </source>
</reference>
<dbReference type="Gene3D" id="3.40.50.620">
    <property type="entry name" value="HUPs"/>
    <property type="match status" value="1"/>
</dbReference>
<dbReference type="PANTHER" id="PTHR45937:SF1">
    <property type="entry name" value="ASPARAGINE SYNTHETASE DOMAIN-CONTAINING PROTEIN 1"/>
    <property type="match status" value="1"/>
</dbReference>